<dbReference type="EMBL" id="CP125947">
    <property type="protein sequence ID" value="WHS66424.1"/>
    <property type="molecule type" value="Genomic_DNA"/>
</dbReference>
<dbReference type="RefSeq" id="WP_283487500.1">
    <property type="nucleotide sequence ID" value="NZ_CP125947.1"/>
</dbReference>
<evidence type="ECO:0000259" key="2">
    <source>
        <dbReference type="PROSITE" id="PS50110"/>
    </source>
</evidence>
<keyword evidence="4" id="KW-1185">Reference proteome</keyword>
<dbReference type="InterPro" id="IPR025669">
    <property type="entry name" value="AAA_dom"/>
</dbReference>
<accession>A0ABY8SX05</accession>
<feature type="domain" description="Response regulatory" evidence="2">
    <location>
        <begin position="2"/>
        <end position="117"/>
    </location>
</feature>
<keyword evidence="1" id="KW-0597">Phosphoprotein</keyword>
<dbReference type="InterPro" id="IPR001789">
    <property type="entry name" value="Sig_transdc_resp-reg_receiver"/>
</dbReference>
<gene>
    <name evidence="3" type="ORF">QMY55_04595</name>
</gene>
<dbReference type="PANTHER" id="PTHR43384">
    <property type="entry name" value="SEPTUM SITE-DETERMINING PROTEIN MIND HOMOLOG, CHLOROPLASTIC-RELATED"/>
    <property type="match status" value="1"/>
</dbReference>
<dbReference type="InterPro" id="IPR050625">
    <property type="entry name" value="ParA/MinD_ATPase"/>
</dbReference>
<proteinExistence type="predicted"/>
<name>A0ABY8SX05_9BURK</name>
<reference evidence="3 4" key="1">
    <citation type="submission" date="2023-05" db="EMBL/GenBank/DDBJ databases">
        <authorList>
            <person name="Yin Y."/>
            <person name="Lu Z."/>
        </authorList>
    </citation>
    <scope>NUCLEOTIDE SEQUENCE [LARGE SCALE GENOMIC DNA]</scope>
    <source>
        <strain evidence="3 4">ZM22</strain>
    </source>
</reference>
<dbReference type="Pfam" id="PF13614">
    <property type="entry name" value="AAA_31"/>
    <property type="match status" value="1"/>
</dbReference>
<evidence type="ECO:0000256" key="1">
    <source>
        <dbReference type="PROSITE-ProRule" id="PRU00169"/>
    </source>
</evidence>
<dbReference type="SUPFAM" id="SSF52540">
    <property type="entry name" value="P-loop containing nucleoside triphosphate hydrolases"/>
    <property type="match status" value="1"/>
</dbReference>
<dbReference type="InterPro" id="IPR027417">
    <property type="entry name" value="P-loop_NTPase"/>
</dbReference>
<organism evidence="3 4">
    <name type="scientific">Comamonas resistens</name>
    <dbReference type="NCBI Taxonomy" id="3046670"/>
    <lineage>
        <taxon>Bacteria</taxon>
        <taxon>Pseudomonadati</taxon>
        <taxon>Pseudomonadota</taxon>
        <taxon>Betaproteobacteria</taxon>
        <taxon>Burkholderiales</taxon>
        <taxon>Comamonadaceae</taxon>
        <taxon>Comamonas</taxon>
    </lineage>
</organism>
<sequence>MKIAIISPNTIHLQEMAQVLQQRSHQVRTFEGGKTRMPAIAEQERPDLMLVDGMCCDPADLAPVESVTNRYPRTAVLLLCAQQTPEFLLQAMRAGVREVLPSPPPPQALLDAVQRMAAKLQDGAPLRVQGQTMAFLPCKGGAGATFLATNLGWALARNHSVLLIDLNLQFGDALAYLHEGKPASTLADVARDIHRLDASFLTASTVKLTPGLHVLAAPEDVIHAMEVEPGHVEAIVQLAAVHYEFVLLDLGRVLDPLALRMLDKAQHIVPVLLPNVPAVRNAQKLLRMFHDLGYPEGRLHPVLNRVDRRHEIGLPEVRRTVGPDLQWRTISDAPQEVQAAVNAGVPLAESSRGSAVARELAAWAEQLLPRPQEEGGGFLNRLFRRA</sequence>
<protein>
    <submittedName>
        <fullName evidence="3">AAA family ATPase</fullName>
    </submittedName>
</protein>
<dbReference type="InterPro" id="IPR011006">
    <property type="entry name" value="CheY-like_superfamily"/>
</dbReference>
<feature type="modified residue" description="4-aspartylphosphate" evidence="1">
    <location>
        <position position="52"/>
    </location>
</feature>
<evidence type="ECO:0000313" key="3">
    <source>
        <dbReference type="EMBL" id="WHS66424.1"/>
    </source>
</evidence>
<dbReference type="Gene3D" id="3.40.50.2300">
    <property type="match status" value="1"/>
</dbReference>
<dbReference type="Gene3D" id="3.40.50.300">
    <property type="entry name" value="P-loop containing nucleotide triphosphate hydrolases"/>
    <property type="match status" value="1"/>
</dbReference>
<evidence type="ECO:0000313" key="4">
    <source>
        <dbReference type="Proteomes" id="UP001240697"/>
    </source>
</evidence>
<dbReference type="PANTHER" id="PTHR43384:SF13">
    <property type="entry name" value="SLR0110 PROTEIN"/>
    <property type="match status" value="1"/>
</dbReference>
<dbReference type="SUPFAM" id="SSF52172">
    <property type="entry name" value="CheY-like"/>
    <property type="match status" value="1"/>
</dbReference>
<dbReference type="Proteomes" id="UP001240697">
    <property type="component" value="Chromosome"/>
</dbReference>
<dbReference type="PROSITE" id="PS50110">
    <property type="entry name" value="RESPONSE_REGULATORY"/>
    <property type="match status" value="1"/>
</dbReference>